<sequence length="156" mass="16834">MTTWTLALDDPAGIRPPSRPAPAGFAVESRRDPAVNEDLYRRVGADYAWTDRLAWSPGEWAAWAARVETWVGVLDGRVAGLFELDPGPGEAEIAIFGLLPEATGRGLGGHLLTAALRRGFALAPRVWVHTCSLDGPHALANYEARGLRVVREDVAP</sequence>
<dbReference type="Pfam" id="PF00583">
    <property type="entry name" value="Acetyltransf_1"/>
    <property type="match status" value="1"/>
</dbReference>
<name>A0A6J4UKI7_9ACTN</name>
<proteinExistence type="predicted"/>
<dbReference type="InterPro" id="IPR016181">
    <property type="entry name" value="Acyl_CoA_acyltransferase"/>
</dbReference>
<dbReference type="PROSITE" id="PS51186">
    <property type="entry name" value="GNAT"/>
    <property type="match status" value="1"/>
</dbReference>
<feature type="domain" description="N-acetyltransferase" evidence="1">
    <location>
        <begin position="26"/>
        <end position="156"/>
    </location>
</feature>
<dbReference type="AlphaFoldDB" id="A0A6J4UKI7"/>
<evidence type="ECO:0000259" key="1">
    <source>
        <dbReference type="PROSITE" id="PS51186"/>
    </source>
</evidence>
<dbReference type="Gene3D" id="3.40.630.30">
    <property type="match status" value="1"/>
</dbReference>
<gene>
    <name evidence="2" type="ORF">AVDCRST_MAG79-2877</name>
</gene>
<dbReference type="GO" id="GO:0016747">
    <property type="term" value="F:acyltransferase activity, transferring groups other than amino-acyl groups"/>
    <property type="evidence" value="ECO:0007669"/>
    <property type="project" value="InterPro"/>
</dbReference>
<protein>
    <recommendedName>
        <fullName evidence="1">N-acetyltransferase domain-containing protein</fullName>
    </recommendedName>
</protein>
<dbReference type="EMBL" id="CADCWC010000453">
    <property type="protein sequence ID" value="CAA9553394.1"/>
    <property type="molecule type" value="Genomic_DNA"/>
</dbReference>
<organism evidence="2">
    <name type="scientific">uncultured Thermoleophilia bacterium</name>
    <dbReference type="NCBI Taxonomy" id="1497501"/>
    <lineage>
        <taxon>Bacteria</taxon>
        <taxon>Bacillati</taxon>
        <taxon>Actinomycetota</taxon>
        <taxon>Thermoleophilia</taxon>
        <taxon>environmental samples</taxon>
    </lineage>
</organism>
<evidence type="ECO:0000313" key="2">
    <source>
        <dbReference type="EMBL" id="CAA9553394.1"/>
    </source>
</evidence>
<accession>A0A6J4UKI7</accession>
<dbReference type="InterPro" id="IPR000182">
    <property type="entry name" value="GNAT_dom"/>
</dbReference>
<reference evidence="2" key="1">
    <citation type="submission" date="2020-02" db="EMBL/GenBank/DDBJ databases">
        <authorList>
            <person name="Meier V. D."/>
        </authorList>
    </citation>
    <scope>NUCLEOTIDE SEQUENCE</scope>
    <source>
        <strain evidence="2">AVDCRST_MAG79</strain>
    </source>
</reference>
<dbReference type="CDD" id="cd04301">
    <property type="entry name" value="NAT_SF"/>
    <property type="match status" value="1"/>
</dbReference>
<dbReference type="SUPFAM" id="SSF55729">
    <property type="entry name" value="Acyl-CoA N-acyltransferases (Nat)"/>
    <property type="match status" value="1"/>
</dbReference>